<keyword evidence="4" id="KW-1185">Reference proteome</keyword>
<sequence length="374" mass="40704">MIMIQNACVWNGKGKIFENFSLLIDDKKFIGMGEGLELPASCKTIDAGGKIVTQGLIDVHTHLGITEEGIGKDGKDHNETSSPVTPQLRAIDGINPLDRGFEDARQAGITTVQVMPGSANVIGGEMSVLKTTGHIVDEMVIRSPSGMKAATGENPKVFHGGKGKMPTTRMGVAALLRENLIDARNYMESEKKERKLGMENLVKVLNKEIPLRVHAHRADDIVTVLRLKREFGIDVTIEHCTEGHQIADYIVKHDVRVSVGPTLSTRSKVELKDKQWSTIKSLLDAGVPCSITTDHPVIGIQYLLTSAIHAINHGISETQALRALTSDAAKHLGVENRVGSIEVGKDADFVIWSGNPFELQHHPEDVFIDGAKVN</sequence>
<feature type="compositionally biased region" description="Basic and acidic residues" evidence="1">
    <location>
        <begin position="69"/>
        <end position="79"/>
    </location>
</feature>
<dbReference type="InterPro" id="IPR051781">
    <property type="entry name" value="Metallo-dep_Hydrolase"/>
</dbReference>
<organism evidence="3 4">
    <name type="scientific">Planomicrobium stackebrandtii</name>
    <dbReference type="NCBI Taxonomy" id="253160"/>
    <lineage>
        <taxon>Bacteria</taxon>
        <taxon>Bacillati</taxon>
        <taxon>Bacillota</taxon>
        <taxon>Bacilli</taxon>
        <taxon>Bacillales</taxon>
        <taxon>Caryophanaceae</taxon>
        <taxon>Planomicrobium</taxon>
    </lineage>
</organism>
<evidence type="ECO:0000313" key="3">
    <source>
        <dbReference type="EMBL" id="MDQ0429385.1"/>
    </source>
</evidence>
<dbReference type="EMBL" id="JAUSWB010000005">
    <property type="protein sequence ID" value="MDQ0429385.1"/>
    <property type="molecule type" value="Genomic_DNA"/>
</dbReference>
<reference evidence="3 4" key="1">
    <citation type="submission" date="2023-07" db="EMBL/GenBank/DDBJ databases">
        <title>Genomic Encyclopedia of Type Strains, Phase IV (KMG-IV): sequencing the most valuable type-strain genomes for metagenomic binning, comparative biology and taxonomic classification.</title>
        <authorList>
            <person name="Goeker M."/>
        </authorList>
    </citation>
    <scope>NUCLEOTIDE SEQUENCE [LARGE SCALE GENOMIC DNA]</scope>
    <source>
        <strain evidence="3 4">DSM 16419</strain>
    </source>
</reference>
<gene>
    <name evidence="3" type="ORF">QOZ98_002213</name>
</gene>
<dbReference type="Pfam" id="PF01979">
    <property type="entry name" value="Amidohydro_1"/>
    <property type="match status" value="1"/>
</dbReference>
<accession>A0ABU0GXV9</accession>
<protein>
    <submittedName>
        <fullName evidence="3">Imidazolonepropionase-like amidohydrolase</fullName>
    </submittedName>
</protein>
<name>A0ABU0GXV9_9BACL</name>
<dbReference type="PANTHER" id="PTHR43135">
    <property type="entry name" value="ALPHA-D-RIBOSE 1-METHYLPHOSPHONATE 5-TRIPHOSPHATE DIPHOSPHATASE"/>
    <property type="match status" value="1"/>
</dbReference>
<feature type="region of interest" description="Disordered" evidence="1">
    <location>
        <begin position="68"/>
        <end position="87"/>
    </location>
</feature>
<evidence type="ECO:0000256" key="1">
    <source>
        <dbReference type="SAM" id="MobiDB-lite"/>
    </source>
</evidence>
<dbReference type="SUPFAM" id="SSF51556">
    <property type="entry name" value="Metallo-dependent hydrolases"/>
    <property type="match status" value="1"/>
</dbReference>
<dbReference type="InterPro" id="IPR011059">
    <property type="entry name" value="Metal-dep_hydrolase_composite"/>
</dbReference>
<dbReference type="CDD" id="cd01309">
    <property type="entry name" value="Met_dep_hydrolase_C"/>
    <property type="match status" value="1"/>
</dbReference>
<dbReference type="InterPro" id="IPR032466">
    <property type="entry name" value="Metal_Hydrolase"/>
</dbReference>
<dbReference type="Gene3D" id="3.20.20.140">
    <property type="entry name" value="Metal-dependent hydrolases"/>
    <property type="match status" value="1"/>
</dbReference>
<proteinExistence type="predicted"/>
<dbReference type="InterPro" id="IPR006680">
    <property type="entry name" value="Amidohydro-rel"/>
</dbReference>
<evidence type="ECO:0000313" key="4">
    <source>
        <dbReference type="Proteomes" id="UP001241988"/>
    </source>
</evidence>
<evidence type="ECO:0000259" key="2">
    <source>
        <dbReference type="Pfam" id="PF01979"/>
    </source>
</evidence>
<feature type="domain" description="Amidohydrolase-related" evidence="2">
    <location>
        <begin position="51"/>
        <end position="370"/>
    </location>
</feature>
<dbReference type="Proteomes" id="UP001241988">
    <property type="component" value="Unassembled WGS sequence"/>
</dbReference>
<dbReference type="SUPFAM" id="SSF51338">
    <property type="entry name" value="Composite domain of metallo-dependent hydrolases"/>
    <property type="match status" value="1"/>
</dbReference>
<dbReference type="RefSeq" id="WP_308787474.1">
    <property type="nucleotide sequence ID" value="NZ_JAUSWB010000005.1"/>
</dbReference>
<comment type="caution">
    <text evidence="3">The sequence shown here is derived from an EMBL/GenBank/DDBJ whole genome shotgun (WGS) entry which is preliminary data.</text>
</comment>
<dbReference type="PANTHER" id="PTHR43135:SF3">
    <property type="entry name" value="ALPHA-D-RIBOSE 1-METHYLPHOSPHONATE 5-TRIPHOSPHATE DIPHOSPHATASE"/>
    <property type="match status" value="1"/>
</dbReference>